<sequence length="387" mass="42825">MEPGPSSPSPSSACADHPTPAPEEDEEGGRGWVVVPASEVPGADAPKVIDWEDLQQELARVWSLSAALATARERKALLAARLQSTLEARKASVQQDNELAEIRERVQARADFMWDLKMHTKKMTEDVDDRREELRIKIRTLSTTSNTLSTARNKLKEADKLLSGENGLHVRLKTVERMLRTRQQYMTAQVAHLYPVRPLIERSPANKPSFLNSSILKTRDAESMAPNGSQNGQAPLAILGLQLSKLTMKKTGYFSDKTEIQNSATALGYVAHAVSLIASYLDVPLRYPLRLGGSRSYVLDRTPSVESSSLASAISSAPLSTTMRTMEFPLFFESQETTRSAYAIFLLNKDIEQLLNHIGAESLGPRHVLANLKQLTTIVQSQQYISN</sequence>
<organism evidence="2">
    <name type="scientific">Oryza glumipatula</name>
    <dbReference type="NCBI Taxonomy" id="40148"/>
    <lineage>
        <taxon>Eukaryota</taxon>
        <taxon>Viridiplantae</taxon>
        <taxon>Streptophyta</taxon>
        <taxon>Embryophyta</taxon>
        <taxon>Tracheophyta</taxon>
        <taxon>Spermatophyta</taxon>
        <taxon>Magnoliopsida</taxon>
        <taxon>Liliopsida</taxon>
        <taxon>Poales</taxon>
        <taxon>Poaceae</taxon>
        <taxon>BOP clade</taxon>
        <taxon>Oryzoideae</taxon>
        <taxon>Oryzeae</taxon>
        <taxon>Oryzinae</taxon>
        <taxon>Oryza</taxon>
    </lineage>
</organism>
<dbReference type="PANTHER" id="PTHR15157">
    <property type="entry name" value="UV RADIATION RESISTANCE-ASSOCIATED GENE PROTEIN"/>
    <property type="match status" value="1"/>
</dbReference>
<evidence type="ECO:0000313" key="2">
    <source>
        <dbReference type="EnsemblPlants" id="OGLUM06G28840.1"/>
    </source>
</evidence>
<dbReference type="Proteomes" id="UP000026961">
    <property type="component" value="Chromosome 6"/>
</dbReference>
<dbReference type="GO" id="GO:0035493">
    <property type="term" value="P:SNARE complex assembly"/>
    <property type="evidence" value="ECO:0007669"/>
    <property type="project" value="TreeGrafter"/>
</dbReference>
<dbReference type="Gramene" id="OGLUM06G28840.1">
    <property type="protein sequence ID" value="OGLUM06G28840.1"/>
    <property type="gene ID" value="OGLUM06G28840"/>
</dbReference>
<name>A0A0E0AEC6_9ORYZ</name>
<proteinExistence type="predicted"/>
<keyword evidence="3" id="KW-1185">Reference proteome</keyword>
<dbReference type="PANTHER" id="PTHR15157:SF24">
    <property type="entry name" value="VACUOLAR PROTEIN SORTING 38"/>
    <property type="match status" value="1"/>
</dbReference>
<dbReference type="AlphaFoldDB" id="A0A0E0AEC6"/>
<evidence type="ECO:0008006" key="4">
    <source>
        <dbReference type="Google" id="ProtNLM"/>
    </source>
</evidence>
<dbReference type="STRING" id="40148.A0A0E0AEC6"/>
<dbReference type="GO" id="GO:0005768">
    <property type="term" value="C:endosome"/>
    <property type="evidence" value="ECO:0007669"/>
    <property type="project" value="TreeGrafter"/>
</dbReference>
<protein>
    <recommendedName>
        <fullName evidence="4">UV radiation resistance-associated gene protein</fullName>
    </recommendedName>
</protein>
<feature type="region of interest" description="Disordered" evidence="1">
    <location>
        <begin position="1"/>
        <end position="29"/>
    </location>
</feature>
<dbReference type="GO" id="GO:0000149">
    <property type="term" value="F:SNARE binding"/>
    <property type="evidence" value="ECO:0007669"/>
    <property type="project" value="TreeGrafter"/>
</dbReference>
<evidence type="ECO:0000313" key="3">
    <source>
        <dbReference type="Proteomes" id="UP000026961"/>
    </source>
</evidence>
<reference evidence="2" key="2">
    <citation type="submission" date="2018-05" db="EMBL/GenBank/DDBJ databases">
        <title>OgluRS3 (Oryza glumaepatula Reference Sequence Version 3).</title>
        <authorList>
            <person name="Zhang J."/>
            <person name="Kudrna D."/>
            <person name="Lee S."/>
            <person name="Talag J."/>
            <person name="Welchert J."/>
            <person name="Wing R.A."/>
        </authorList>
    </citation>
    <scope>NUCLEOTIDE SEQUENCE [LARGE SCALE GENOMIC DNA]</scope>
</reference>
<accession>A0A0E0AEC6</accession>
<evidence type="ECO:0000256" key="1">
    <source>
        <dbReference type="SAM" id="MobiDB-lite"/>
    </source>
</evidence>
<dbReference type="eggNOG" id="KOG2896">
    <property type="taxonomic scope" value="Eukaryota"/>
</dbReference>
<dbReference type="GO" id="GO:0000323">
    <property type="term" value="C:lytic vacuole"/>
    <property type="evidence" value="ECO:0007669"/>
    <property type="project" value="TreeGrafter"/>
</dbReference>
<reference evidence="2" key="1">
    <citation type="submission" date="2015-04" db="UniProtKB">
        <authorList>
            <consortium name="EnsemblPlants"/>
        </authorList>
    </citation>
    <scope>IDENTIFICATION</scope>
</reference>
<dbReference type="HOGENOM" id="CLU_057234_0_0_1"/>
<dbReference type="EnsemblPlants" id="OGLUM06G28840.1">
    <property type="protein sequence ID" value="OGLUM06G28840.1"/>
    <property type="gene ID" value="OGLUM06G28840"/>
</dbReference>